<dbReference type="PANTHER" id="PTHR35861">
    <property type="match status" value="1"/>
</dbReference>
<gene>
    <name evidence="2" type="primary">14</name>
    <name evidence="2" type="ORF">SEA_PRAIRIE_14</name>
</gene>
<reference evidence="2" key="1">
    <citation type="submission" date="2021-02" db="EMBL/GenBank/DDBJ databases">
        <authorList>
            <person name="Johnson B.J."/>
            <person name="Isenhart S.H."/>
            <person name="Brown D.K."/>
            <person name="Kleven A.S."/>
            <person name="Bohn B.R."/>
            <person name="Martinez L.A."/>
            <person name="Garcia C.A."/>
            <person name="Zack K.M."/>
            <person name="Garlena R.A."/>
            <person name="Russell D.A."/>
            <person name="Jacobs-Sera D."/>
            <person name="Hatfull G.F."/>
        </authorList>
    </citation>
    <scope>NUCLEOTIDE SEQUENCE</scope>
</reference>
<feature type="compositionally biased region" description="Low complexity" evidence="1">
    <location>
        <begin position="10"/>
        <end position="19"/>
    </location>
</feature>
<dbReference type="Proteomes" id="UP000664925">
    <property type="component" value="Segment"/>
</dbReference>
<dbReference type="PANTHER" id="PTHR35861:SF1">
    <property type="entry name" value="PHAGE TAIL SHEATH PROTEIN"/>
    <property type="match status" value="1"/>
</dbReference>
<organism evidence="2 3">
    <name type="scientific">Arthrobacter phage Prairie</name>
    <dbReference type="NCBI Taxonomy" id="2816463"/>
    <lineage>
        <taxon>Viruses</taxon>
        <taxon>Duplodnaviria</taxon>
        <taxon>Heunggongvirae</taxon>
        <taxon>Uroviricota</taxon>
        <taxon>Caudoviricetes</taxon>
        <taxon>Berryhillviridae</taxon>
        <taxon>Lilmacvirus</taxon>
        <taxon>Lilmacvirus prairie</taxon>
    </lineage>
</organism>
<name>A0A8A5LLG6_9CAUD</name>
<evidence type="ECO:0000313" key="2">
    <source>
        <dbReference type="EMBL" id="QTF82111.1"/>
    </source>
</evidence>
<keyword evidence="3" id="KW-1185">Reference proteome</keyword>
<dbReference type="InterPro" id="IPR052042">
    <property type="entry name" value="Tail_sheath_structural"/>
</dbReference>
<feature type="region of interest" description="Disordered" evidence="1">
    <location>
        <begin position="1"/>
        <end position="25"/>
    </location>
</feature>
<dbReference type="EMBL" id="MW601223">
    <property type="protein sequence ID" value="QTF82111.1"/>
    <property type="molecule type" value="Genomic_DNA"/>
</dbReference>
<accession>A0A8A5LLG6</accession>
<proteinExistence type="predicted"/>
<sequence length="484" mass="50054">MSIGVEITTSLRSGPSNPGRGSGRFHIPAVTERGPVGTSPVVRSLAQYESIFGGRTAYSSTAYDSVRLFFEEGGSEVAVTRVVGPNAAVGSLTLNDRAAAPLPTLRIDAVDPGAHSSATTIEVANNGSNFDIIVRNGTDVVQRFTNLTSPADAVDAAYRSPFVRIVNLGSATAAPANNPAVRVATPLVAGSDDRAAITAATVIAALDAAGDVAPGGIVAAPGYTADVIGATLLAHARRTNKVAALSMDSDATVAEVKAAAAVLSTNPDAAYGGLFYPQLVVPDGSRSRTVSPEGYVAAVRARAHLAVGFWQVPAGERALTRWATDTTSPFDEIVNNDLALGLVNGIAVTSGRIRLYGWSSLSSDRDDLGLLSARDVLNNLAVGIKARLAPHVFSTIDGRGHMLAFVRSDVVGYLDPIASAGGFYARVVDDVPIDPGYSVTVDESINTVESLARNEVNVSVAVRLSPTAQLIKAEIIKVALEATV</sequence>
<evidence type="ECO:0000256" key="1">
    <source>
        <dbReference type="SAM" id="MobiDB-lite"/>
    </source>
</evidence>
<evidence type="ECO:0000313" key="3">
    <source>
        <dbReference type="Proteomes" id="UP000664925"/>
    </source>
</evidence>
<dbReference type="Gene3D" id="3.40.50.11780">
    <property type="match status" value="2"/>
</dbReference>
<protein>
    <submittedName>
        <fullName evidence="2">Tail sheath protein</fullName>
    </submittedName>
</protein>